<accession>A0A923IVX8</accession>
<name>A0A923IVX8_9ACTO</name>
<dbReference type="InterPro" id="IPR015883">
    <property type="entry name" value="Glyco_hydro_20_cat"/>
</dbReference>
<dbReference type="InterPro" id="IPR025705">
    <property type="entry name" value="Beta_hexosaminidase_sua/sub"/>
</dbReference>
<comment type="similarity">
    <text evidence="2">Belongs to the glycosyl hydrolase 20 family.</text>
</comment>
<keyword evidence="4 7" id="KW-0378">Hydrolase</keyword>
<evidence type="ECO:0000313" key="7">
    <source>
        <dbReference type="EMBL" id="MBB6333607.1"/>
    </source>
</evidence>
<comment type="caution">
    <text evidence="7">The sequence shown here is derived from an EMBL/GenBank/DDBJ whole genome shotgun (WGS) entry which is preliminary data.</text>
</comment>
<organism evidence="7 8">
    <name type="scientific">Schaalia hyovaginalis</name>
    <dbReference type="NCBI Taxonomy" id="29316"/>
    <lineage>
        <taxon>Bacteria</taxon>
        <taxon>Bacillati</taxon>
        <taxon>Actinomycetota</taxon>
        <taxon>Actinomycetes</taxon>
        <taxon>Actinomycetales</taxon>
        <taxon>Actinomycetaceae</taxon>
        <taxon>Schaalia</taxon>
    </lineage>
</organism>
<proteinExistence type="inferred from homology"/>
<evidence type="ECO:0000256" key="1">
    <source>
        <dbReference type="ARBA" id="ARBA00001231"/>
    </source>
</evidence>
<dbReference type="EC" id="3.2.1.52" evidence="3"/>
<protein>
    <recommendedName>
        <fullName evidence="3">beta-N-acetylhexosaminidase</fullName>
        <ecNumber evidence="3">3.2.1.52</ecNumber>
    </recommendedName>
</protein>
<dbReference type="GO" id="GO:0005975">
    <property type="term" value="P:carbohydrate metabolic process"/>
    <property type="evidence" value="ECO:0007669"/>
    <property type="project" value="InterPro"/>
</dbReference>
<feature type="domain" description="Glycoside hydrolase family 20 catalytic" evidence="6">
    <location>
        <begin position="295"/>
        <end position="433"/>
    </location>
</feature>
<reference evidence="7" key="1">
    <citation type="submission" date="2020-08" db="EMBL/GenBank/DDBJ databases">
        <title>Sequencing the genomes of 1000 actinobacteria strains.</title>
        <authorList>
            <person name="Klenk H.-P."/>
        </authorList>
    </citation>
    <scope>NUCLEOTIDE SEQUENCE</scope>
    <source>
        <strain evidence="7">DSM 10695</strain>
    </source>
</reference>
<dbReference type="EMBL" id="JACHMK010000001">
    <property type="protein sequence ID" value="MBB6333607.1"/>
    <property type="molecule type" value="Genomic_DNA"/>
</dbReference>
<dbReference type="GO" id="GO:0030203">
    <property type="term" value="P:glycosaminoglycan metabolic process"/>
    <property type="evidence" value="ECO:0007669"/>
    <property type="project" value="TreeGrafter"/>
</dbReference>
<dbReference type="InterPro" id="IPR029018">
    <property type="entry name" value="Hex-like_dom2"/>
</dbReference>
<feature type="domain" description="Glycoside hydrolase family 20 catalytic" evidence="6">
    <location>
        <begin position="113"/>
        <end position="287"/>
    </location>
</feature>
<feature type="active site" description="Proton donor" evidence="5">
    <location>
        <position position="283"/>
    </location>
</feature>
<evidence type="ECO:0000256" key="5">
    <source>
        <dbReference type="PIRSR" id="PIRSR625705-1"/>
    </source>
</evidence>
<evidence type="ECO:0000256" key="4">
    <source>
        <dbReference type="ARBA" id="ARBA00022801"/>
    </source>
</evidence>
<evidence type="ECO:0000259" key="6">
    <source>
        <dbReference type="Pfam" id="PF00728"/>
    </source>
</evidence>
<dbReference type="SUPFAM" id="SSF51445">
    <property type="entry name" value="(Trans)glycosidases"/>
    <property type="match status" value="1"/>
</dbReference>
<evidence type="ECO:0000256" key="2">
    <source>
        <dbReference type="ARBA" id="ARBA00006285"/>
    </source>
</evidence>
<keyword evidence="8" id="KW-1185">Reference proteome</keyword>
<dbReference type="GO" id="GO:0016020">
    <property type="term" value="C:membrane"/>
    <property type="evidence" value="ECO:0007669"/>
    <property type="project" value="TreeGrafter"/>
</dbReference>
<dbReference type="PANTHER" id="PTHR22600">
    <property type="entry name" value="BETA-HEXOSAMINIDASE"/>
    <property type="match status" value="1"/>
</dbReference>
<comment type="catalytic activity">
    <reaction evidence="1">
        <text>Hydrolysis of terminal non-reducing N-acetyl-D-hexosamine residues in N-acetyl-beta-D-hexosaminides.</text>
        <dbReference type="EC" id="3.2.1.52"/>
    </reaction>
</comment>
<dbReference type="GO" id="GO:0004563">
    <property type="term" value="F:beta-N-acetylhexosaminidase activity"/>
    <property type="evidence" value="ECO:0007669"/>
    <property type="project" value="UniProtKB-EC"/>
</dbReference>
<keyword evidence="7" id="KW-0326">Glycosidase</keyword>
<dbReference type="Pfam" id="PF00728">
    <property type="entry name" value="Glyco_hydro_20"/>
    <property type="match status" value="2"/>
</dbReference>
<dbReference type="RefSeq" id="WP_184451303.1">
    <property type="nucleotide sequence ID" value="NZ_JACHMK010000001.1"/>
</dbReference>
<evidence type="ECO:0000313" key="8">
    <source>
        <dbReference type="Proteomes" id="UP000617426"/>
    </source>
</evidence>
<dbReference type="Proteomes" id="UP000617426">
    <property type="component" value="Unassembled WGS sequence"/>
</dbReference>
<dbReference type="PRINTS" id="PR00738">
    <property type="entry name" value="GLHYDRLASE20"/>
</dbReference>
<dbReference type="InterPro" id="IPR017853">
    <property type="entry name" value="GH"/>
</dbReference>
<evidence type="ECO:0000256" key="3">
    <source>
        <dbReference type="ARBA" id="ARBA00012663"/>
    </source>
</evidence>
<dbReference type="PANTHER" id="PTHR22600:SF57">
    <property type="entry name" value="BETA-N-ACETYLHEXOSAMINIDASE"/>
    <property type="match status" value="1"/>
</dbReference>
<sequence>MIPVAPLDGLVPAPICLALRPTRTGPGAPALWKDLVIDSRRADPARLGLPDDLEEWRIEEAHRIEISSGRALISASTALGESRARRRLAVLSACADPASPVPDLVLVDFPKHRHRGLHLDIVRHYFGPSTILRVMDLMADLALNVLHLHLTDDQAWRIDIPALPELVRESGEGAVGGVEAAERGGGLAEGWLGLDELAALSARAEELGIALVPEVDLPGHTNAALHAMPGLNPDGRTPPAYTGAEVGFSSLSTGAPDTERFLTEVVSALAPLSAHGLHIGGDECFSTERSEYEALVTRALGLVHGKGLRAFAWQEAAPLMGGGDLVQVWDPRLSSTDVAEAAKRGARIVLSPADRVYLDMKQVEGERIGLDWMGVVSARRALEWDPEQVVPGAPAEAIEGVEACLWTETLLTEGDLGQMLLPRLAAVAEVAWCGSGVGRWESFAARAAALERLWRSRGWTPAPLTGE</sequence>
<dbReference type="AlphaFoldDB" id="A0A923IVX8"/>
<dbReference type="Gene3D" id="3.20.20.80">
    <property type="entry name" value="Glycosidases"/>
    <property type="match status" value="1"/>
</dbReference>
<gene>
    <name evidence="7" type="ORF">HD592_000172</name>
</gene>
<dbReference type="Gene3D" id="3.30.379.10">
    <property type="entry name" value="Chitobiase/beta-hexosaminidase domain 2-like"/>
    <property type="match status" value="1"/>
</dbReference>